<sequence length="63" mass="6761">MPGSREGLQNSCGKPAPANGMQRKAYFVVNSEAIDHKSQRGDAPSGGMRAAQRVLQTFPRACQ</sequence>
<feature type="region of interest" description="Disordered" evidence="1">
    <location>
        <begin position="1"/>
        <end position="23"/>
    </location>
</feature>
<dbReference type="Proteomes" id="UP000184327">
    <property type="component" value="Unassembled WGS sequence"/>
</dbReference>
<evidence type="ECO:0000313" key="3">
    <source>
        <dbReference type="Proteomes" id="UP000184327"/>
    </source>
</evidence>
<reference evidence="2 3" key="1">
    <citation type="submission" date="2016-11" db="EMBL/GenBank/DDBJ databases">
        <authorList>
            <person name="Jaros S."/>
            <person name="Januszkiewicz K."/>
            <person name="Wedrychowicz H."/>
        </authorList>
    </citation>
    <scope>NUCLEOTIDE SEQUENCE [LARGE SCALE GENOMIC DNA]</scope>
    <source>
        <strain evidence="2 3">DSM 16112</strain>
    </source>
</reference>
<name>A0A1M5F105_9BURK</name>
<accession>A0A1M5F105</accession>
<proteinExistence type="predicted"/>
<dbReference type="EMBL" id="FQUZ01000047">
    <property type="protein sequence ID" value="SHF85136.1"/>
    <property type="molecule type" value="Genomic_DNA"/>
</dbReference>
<protein>
    <submittedName>
        <fullName evidence="2">Uncharacterized protein</fullName>
    </submittedName>
</protein>
<organism evidence="2 3">
    <name type="scientific">Lampropedia hyalina DSM 16112</name>
    <dbReference type="NCBI Taxonomy" id="1122156"/>
    <lineage>
        <taxon>Bacteria</taxon>
        <taxon>Pseudomonadati</taxon>
        <taxon>Pseudomonadota</taxon>
        <taxon>Betaproteobacteria</taxon>
        <taxon>Burkholderiales</taxon>
        <taxon>Comamonadaceae</taxon>
        <taxon>Lampropedia</taxon>
    </lineage>
</organism>
<evidence type="ECO:0000256" key="1">
    <source>
        <dbReference type="SAM" id="MobiDB-lite"/>
    </source>
</evidence>
<dbReference type="AlphaFoldDB" id="A0A1M5F105"/>
<gene>
    <name evidence="2" type="ORF">SAMN02745117_02717</name>
</gene>
<keyword evidence="3" id="KW-1185">Reference proteome</keyword>
<evidence type="ECO:0000313" key="2">
    <source>
        <dbReference type="EMBL" id="SHF85136.1"/>
    </source>
</evidence>